<keyword evidence="2" id="KW-1185">Reference proteome</keyword>
<dbReference type="OrthoDB" id="9774608at2"/>
<dbReference type="Proteomes" id="UP000184196">
    <property type="component" value="Unassembled WGS sequence"/>
</dbReference>
<proteinExistence type="predicted"/>
<protein>
    <recommendedName>
        <fullName evidence="3">Transposase DDE domain-containing protein</fullName>
    </recommendedName>
</protein>
<dbReference type="AlphaFoldDB" id="A0A1M4V460"/>
<evidence type="ECO:0000313" key="2">
    <source>
        <dbReference type="Proteomes" id="UP000184196"/>
    </source>
</evidence>
<evidence type="ECO:0008006" key="3">
    <source>
        <dbReference type="Google" id="ProtNLM"/>
    </source>
</evidence>
<accession>A0A1M4V460</accession>
<gene>
    <name evidence="1" type="ORF">SAMN02745218_00637</name>
</gene>
<organism evidence="1 2">
    <name type="scientific">Desulfofundulus australicus DSM 11792</name>
    <dbReference type="NCBI Taxonomy" id="1121425"/>
    <lineage>
        <taxon>Bacteria</taxon>
        <taxon>Bacillati</taxon>
        <taxon>Bacillota</taxon>
        <taxon>Clostridia</taxon>
        <taxon>Eubacteriales</taxon>
        <taxon>Peptococcaceae</taxon>
        <taxon>Desulfofundulus</taxon>
    </lineage>
</organism>
<name>A0A1M4V460_9FIRM</name>
<evidence type="ECO:0000313" key="1">
    <source>
        <dbReference type="EMBL" id="SHE63719.1"/>
    </source>
</evidence>
<sequence>MQKTRLLAADVTNQAADSQHLPMMMEETKENTGRYPRELSPDAGYFSETNLQWLKGKIDAYIPGERVKHNE</sequence>
<dbReference type="RefSeq" id="WP_073163134.1">
    <property type="nucleotide sequence ID" value="NZ_FQUW01000007.1"/>
</dbReference>
<reference evidence="2" key="1">
    <citation type="submission" date="2016-11" db="EMBL/GenBank/DDBJ databases">
        <authorList>
            <person name="Varghese N."/>
            <person name="Submissions S."/>
        </authorList>
    </citation>
    <scope>NUCLEOTIDE SEQUENCE [LARGE SCALE GENOMIC DNA]</scope>
    <source>
        <strain evidence="2">DSM 11792</strain>
    </source>
</reference>
<dbReference type="EMBL" id="FQUW01000007">
    <property type="protein sequence ID" value="SHE63719.1"/>
    <property type="molecule type" value="Genomic_DNA"/>
</dbReference>